<feature type="binding site" evidence="4">
    <location>
        <position position="221"/>
    </location>
    <ligand>
        <name>pyridoxal 5'-phosphate</name>
        <dbReference type="ChEBI" id="CHEBI:597326"/>
    </ligand>
</feature>
<evidence type="ECO:0000256" key="5">
    <source>
        <dbReference type="NCBIfam" id="TIGR01814"/>
    </source>
</evidence>
<dbReference type="InterPro" id="IPR015421">
    <property type="entry name" value="PyrdxlP-dep_Trfase_major"/>
</dbReference>
<evidence type="ECO:0000256" key="6">
    <source>
        <dbReference type="PIRNR" id="PIRNR038800"/>
    </source>
</evidence>
<name>A0A5C6X130_9DELT</name>
<feature type="binding site" evidence="4">
    <location>
        <position position="274"/>
    </location>
    <ligand>
        <name>pyridoxal 5'-phosphate</name>
        <dbReference type="ChEBI" id="CHEBI:597326"/>
    </ligand>
</feature>
<feature type="binding site" evidence="4">
    <location>
        <position position="106"/>
    </location>
    <ligand>
        <name>pyridoxal 5'-phosphate</name>
        <dbReference type="ChEBI" id="CHEBI:597326"/>
    </ligand>
</feature>
<accession>A0A5C6X130</accession>
<dbReference type="GO" id="GO:0019805">
    <property type="term" value="P:quinolinate biosynthetic process"/>
    <property type="evidence" value="ECO:0007669"/>
    <property type="project" value="UniProtKB-UniRule"/>
</dbReference>
<dbReference type="EMBL" id="VOSL01000148">
    <property type="protein sequence ID" value="TXD31435.1"/>
    <property type="molecule type" value="Genomic_DNA"/>
</dbReference>
<feature type="modified residue" description="N6-(pyridoxal phosphate)lysine" evidence="4">
    <location>
        <position position="244"/>
    </location>
</feature>
<evidence type="ECO:0000256" key="1">
    <source>
        <dbReference type="ARBA" id="ARBA00022642"/>
    </source>
</evidence>
<dbReference type="PANTHER" id="PTHR14084">
    <property type="entry name" value="KYNURENINASE"/>
    <property type="match status" value="1"/>
</dbReference>
<comment type="pathway">
    <text evidence="4 6">Amino-acid degradation; L-kynurenine degradation; L-alanine and anthranilate from L-kynurenine: step 1/1.</text>
</comment>
<feature type="binding site" evidence="4">
    <location>
        <position position="243"/>
    </location>
    <ligand>
        <name>pyridoxal 5'-phosphate</name>
        <dbReference type="ChEBI" id="CHEBI:597326"/>
    </ligand>
</feature>
<dbReference type="UniPathway" id="UPA00253">
    <property type="reaction ID" value="UER00329"/>
</dbReference>
<dbReference type="Gene3D" id="3.40.640.10">
    <property type="entry name" value="Type I PLP-dependent aspartate aminotransferase-like (Major domain)"/>
    <property type="match status" value="1"/>
</dbReference>
<evidence type="ECO:0000313" key="8">
    <source>
        <dbReference type="Proteomes" id="UP000321046"/>
    </source>
</evidence>
<feature type="binding site" evidence="4">
    <location>
        <position position="105"/>
    </location>
    <ligand>
        <name>pyridoxal 5'-phosphate</name>
        <dbReference type="ChEBI" id="CHEBI:597326"/>
    </ligand>
</feature>
<dbReference type="InterPro" id="IPR010111">
    <property type="entry name" value="Kynureninase"/>
</dbReference>
<dbReference type="GO" id="GO:0005737">
    <property type="term" value="C:cytoplasm"/>
    <property type="evidence" value="ECO:0007669"/>
    <property type="project" value="UniProtKB-UniRule"/>
</dbReference>
<dbReference type="InterPro" id="IPR015422">
    <property type="entry name" value="PyrdxlP-dep_Trfase_small"/>
</dbReference>
<protein>
    <recommendedName>
        <fullName evidence="4 5">Kynureninase</fullName>
        <ecNumber evidence="4 5">3.7.1.3</ecNumber>
    </recommendedName>
    <alternativeName>
        <fullName evidence="4">L-kynurenine hydrolase</fullName>
    </alternativeName>
</protein>
<dbReference type="PIRSF" id="PIRSF038800">
    <property type="entry name" value="KYNU"/>
    <property type="match status" value="1"/>
</dbReference>
<dbReference type="EC" id="3.7.1.3" evidence="4 5"/>
<evidence type="ECO:0000256" key="3">
    <source>
        <dbReference type="ARBA" id="ARBA00022898"/>
    </source>
</evidence>
<dbReference type="GO" id="GO:0043420">
    <property type="term" value="P:anthranilate metabolic process"/>
    <property type="evidence" value="ECO:0007669"/>
    <property type="project" value="TreeGrafter"/>
</dbReference>
<dbReference type="OrthoDB" id="9812626at2"/>
<organism evidence="7 8">
    <name type="scientific">Lujinxingia vulgaris</name>
    <dbReference type="NCBI Taxonomy" id="2600176"/>
    <lineage>
        <taxon>Bacteria</taxon>
        <taxon>Deltaproteobacteria</taxon>
        <taxon>Bradymonadales</taxon>
        <taxon>Lujinxingiaceae</taxon>
        <taxon>Lujinxingia</taxon>
    </lineage>
</organism>
<dbReference type="FunFam" id="3.40.640.10:FF:000031">
    <property type="entry name" value="Kynureninase"/>
    <property type="match status" value="1"/>
</dbReference>
<dbReference type="UniPathway" id="UPA00334">
    <property type="reaction ID" value="UER00455"/>
</dbReference>
<dbReference type="GO" id="GO:0009435">
    <property type="term" value="P:NAD+ biosynthetic process"/>
    <property type="evidence" value="ECO:0007669"/>
    <property type="project" value="UniProtKB-UniRule"/>
</dbReference>
<comment type="similarity">
    <text evidence="4 6">Belongs to the kynureninase family.</text>
</comment>
<dbReference type="AlphaFoldDB" id="A0A5C6X130"/>
<dbReference type="PANTHER" id="PTHR14084:SF0">
    <property type="entry name" value="KYNURENINASE"/>
    <property type="match status" value="1"/>
</dbReference>
<dbReference type="Pfam" id="PF22580">
    <property type="entry name" value="KYNU_C"/>
    <property type="match status" value="1"/>
</dbReference>
<dbReference type="Proteomes" id="UP000321046">
    <property type="component" value="Unassembled WGS sequence"/>
</dbReference>
<dbReference type="GO" id="GO:0030170">
    <property type="term" value="F:pyridoxal phosphate binding"/>
    <property type="evidence" value="ECO:0007669"/>
    <property type="project" value="UniProtKB-UniRule"/>
</dbReference>
<proteinExistence type="inferred from homology"/>
<comment type="catalytic activity">
    <reaction evidence="4 6">
        <text>L-kynurenine + H2O = anthranilate + L-alanine + H(+)</text>
        <dbReference type="Rhea" id="RHEA:16813"/>
        <dbReference type="ChEBI" id="CHEBI:15377"/>
        <dbReference type="ChEBI" id="CHEBI:15378"/>
        <dbReference type="ChEBI" id="CHEBI:16567"/>
        <dbReference type="ChEBI" id="CHEBI:57959"/>
        <dbReference type="ChEBI" id="CHEBI:57972"/>
        <dbReference type="EC" id="3.7.1.3"/>
    </reaction>
</comment>
<comment type="pathway">
    <text evidence="4 6">Cofactor biosynthesis; NAD(+) biosynthesis; quinolinate from L-kynurenine: step 2/3.</text>
</comment>
<comment type="subunit">
    <text evidence="4 6">Homodimer.</text>
</comment>
<dbReference type="HAMAP" id="MF_01970">
    <property type="entry name" value="Kynureninase"/>
    <property type="match status" value="1"/>
</dbReference>
<evidence type="ECO:0000256" key="4">
    <source>
        <dbReference type="HAMAP-Rule" id="MF_01970"/>
    </source>
</evidence>
<comment type="caution">
    <text evidence="4">Lacks conserved residue(s) required for the propagation of feature annotation.</text>
</comment>
<gene>
    <name evidence="4 7" type="primary">kynU</name>
    <name evidence="7" type="ORF">FRC96_21495</name>
</gene>
<dbReference type="NCBIfam" id="TIGR01814">
    <property type="entry name" value="kynureninase"/>
    <property type="match status" value="1"/>
</dbReference>
<comment type="function">
    <text evidence="4 6">Catalyzes the cleavage of L-kynurenine (L-Kyn) and L-3-hydroxykynurenine (L-3OHKyn) into anthranilic acid (AA) and 3-hydroxyanthranilic acid (3-OHAA), respectively.</text>
</comment>
<keyword evidence="3 4" id="KW-0663">Pyridoxal phosphate</keyword>
<dbReference type="InterPro" id="IPR015424">
    <property type="entry name" value="PyrdxlP-dep_Trfase"/>
</dbReference>
<comment type="cofactor">
    <cofactor evidence="4 6">
        <name>pyridoxal 5'-phosphate</name>
        <dbReference type="ChEBI" id="CHEBI:597326"/>
    </cofactor>
</comment>
<evidence type="ECO:0000256" key="2">
    <source>
        <dbReference type="ARBA" id="ARBA00022801"/>
    </source>
</evidence>
<sequence length="420" mass="46537">MKITDLDYARQLDRDDPLGGFRERFHIPTGSSGEPVLYLCGNSLGLQPKGVEKALGEELEKWANLGVDGHFAEPNPWYSYHEIFNEPMAAVVGAQPDEVVVMNSLTTNLHLLMVSFYRPSAERFKILIEGGAFPSDLYAVQSQARFHGFDPAEAIVELYPRDGEKTLRDEDIIAAIEREGDQLALVLFGGVNYYTGQLFDMGAITEAGHRAGAMVGFDLAHAAGNAPLKLHEWGPDFAAWCSYKYLNSGPGGVAGVFVHERHLGRKDIPRFEGWWGTDPSTRFEMGPSFEPQYGAGAWQLSNAPVLPMASLRASLALFTEATMEALRDKSEKLTGYLFELVTAIGADAFEVITPAEPERRGCQLSILAAGDGELLHKRLMAADVICDYRRPNVIRVAPTPLYNTYEDVWRFWKILEESVS</sequence>
<dbReference type="GO" id="GO:0030429">
    <property type="term" value="F:kynureninase activity"/>
    <property type="evidence" value="ECO:0007669"/>
    <property type="project" value="UniProtKB-UniRule"/>
</dbReference>
<feature type="binding site" evidence="4">
    <location>
        <position position="218"/>
    </location>
    <ligand>
        <name>pyridoxal 5'-phosphate</name>
        <dbReference type="ChEBI" id="CHEBI:597326"/>
    </ligand>
</feature>
<keyword evidence="1 4" id="KW-0662">Pyridine nucleotide biosynthesis</keyword>
<feature type="binding site" evidence="4">
    <location>
        <position position="302"/>
    </location>
    <ligand>
        <name>pyridoxal 5'-phosphate</name>
        <dbReference type="ChEBI" id="CHEBI:597326"/>
    </ligand>
</feature>
<dbReference type="Gene3D" id="3.90.1150.10">
    <property type="entry name" value="Aspartate Aminotransferase, domain 1"/>
    <property type="match status" value="1"/>
</dbReference>
<feature type="binding site" evidence="4">
    <location>
        <begin position="133"/>
        <end position="136"/>
    </location>
    <ligand>
        <name>pyridoxal 5'-phosphate</name>
        <dbReference type="ChEBI" id="CHEBI:597326"/>
    </ligand>
</feature>
<evidence type="ECO:0000313" key="7">
    <source>
        <dbReference type="EMBL" id="TXD31435.1"/>
    </source>
</evidence>
<keyword evidence="2 4" id="KW-0378">Hydrolase</keyword>
<dbReference type="GO" id="GO:0019441">
    <property type="term" value="P:L-tryptophan catabolic process to kynurenine"/>
    <property type="evidence" value="ECO:0007669"/>
    <property type="project" value="TreeGrafter"/>
</dbReference>
<dbReference type="SUPFAM" id="SSF53383">
    <property type="entry name" value="PLP-dependent transferases"/>
    <property type="match status" value="1"/>
</dbReference>
<dbReference type="GO" id="GO:0097053">
    <property type="term" value="P:L-kynurenine catabolic process"/>
    <property type="evidence" value="ECO:0007669"/>
    <property type="project" value="UniProtKB-UniRule"/>
</dbReference>
<comment type="caution">
    <text evidence="7">The sequence shown here is derived from an EMBL/GenBank/DDBJ whole genome shotgun (WGS) entry which is preliminary data.</text>
</comment>
<comment type="catalytic activity">
    <reaction evidence="6">
        <text>3-hydroxy-L-kynurenine + H2O = 3-hydroxyanthranilate + L-alanine + H(+)</text>
        <dbReference type="Rhea" id="RHEA:25143"/>
        <dbReference type="ChEBI" id="CHEBI:15377"/>
        <dbReference type="ChEBI" id="CHEBI:15378"/>
        <dbReference type="ChEBI" id="CHEBI:36559"/>
        <dbReference type="ChEBI" id="CHEBI:57972"/>
        <dbReference type="ChEBI" id="CHEBI:58125"/>
        <dbReference type="EC" id="3.7.1.3"/>
    </reaction>
</comment>
<reference evidence="7 8" key="1">
    <citation type="submission" date="2019-08" db="EMBL/GenBank/DDBJ databases">
        <title>Bradymonadales sp. TMQ2.</title>
        <authorList>
            <person name="Liang Q."/>
        </authorList>
    </citation>
    <scope>NUCLEOTIDE SEQUENCE [LARGE SCALE GENOMIC DNA]</scope>
    <source>
        <strain evidence="7 8">TMQ2</strain>
    </source>
</reference>
<dbReference type="RefSeq" id="WP_146977607.1">
    <property type="nucleotide sequence ID" value="NZ_VOSL01000148.1"/>
</dbReference>